<protein>
    <recommendedName>
        <fullName evidence="4">Peptidase A1 domain-containing protein</fullName>
    </recommendedName>
</protein>
<dbReference type="InterPro" id="IPR034164">
    <property type="entry name" value="Pepsin-like_dom"/>
</dbReference>
<reference evidence="5 6" key="1">
    <citation type="submission" date="2023-08" db="EMBL/GenBank/DDBJ databases">
        <title>Black Yeasts Isolated from many extreme environments.</title>
        <authorList>
            <person name="Coleine C."/>
            <person name="Stajich J.E."/>
            <person name="Selbmann L."/>
        </authorList>
    </citation>
    <scope>NUCLEOTIDE SEQUENCE [LARGE SCALE GENOMIC DNA]</scope>
    <source>
        <strain evidence="5 6">CCFEE 5885</strain>
    </source>
</reference>
<dbReference type="Gene3D" id="2.40.70.10">
    <property type="entry name" value="Acid Proteases"/>
    <property type="match status" value="2"/>
</dbReference>
<evidence type="ECO:0000256" key="2">
    <source>
        <dbReference type="ARBA" id="ARBA00022750"/>
    </source>
</evidence>
<dbReference type="InterPro" id="IPR033121">
    <property type="entry name" value="PEPTIDASE_A1"/>
</dbReference>
<dbReference type="SUPFAM" id="SSF50630">
    <property type="entry name" value="Acid proteases"/>
    <property type="match status" value="1"/>
</dbReference>
<keyword evidence="3" id="KW-0378">Hydrolase</keyword>
<evidence type="ECO:0000256" key="1">
    <source>
        <dbReference type="ARBA" id="ARBA00007447"/>
    </source>
</evidence>
<proteinExistence type="inferred from homology"/>
<dbReference type="InterPro" id="IPR001969">
    <property type="entry name" value="Aspartic_peptidase_AS"/>
</dbReference>
<dbReference type="InterPro" id="IPR021109">
    <property type="entry name" value="Peptidase_aspartic_dom_sf"/>
</dbReference>
<feature type="domain" description="Peptidase A1" evidence="4">
    <location>
        <begin position="134"/>
        <end position="556"/>
    </location>
</feature>
<dbReference type="PANTHER" id="PTHR47966:SF47">
    <property type="entry name" value="ENDOPEPTIDASE, PUTATIVE (AFU_ORTHOLOGUE AFUA_3G01220)-RELATED"/>
    <property type="match status" value="1"/>
</dbReference>
<dbReference type="EMBL" id="JAVRRG010000023">
    <property type="protein sequence ID" value="KAK5096215.1"/>
    <property type="molecule type" value="Genomic_DNA"/>
</dbReference>
<evidence type="ECO:0000256" key="3">
    <source>
        <dbReference type="RuleBase" id="RU000454"/>
    </source>
</evidence>
<organism evidence="5 6">
    <name type="scientific">Lithohypha guttulata</name>
    <dbReference type="NCBI Taxonomy" id="1690604"/>
    <lineage>
        <taxon>Eukaryota</taxon>
        <taxon>Fungi</taxon>
        <taxon>Dikarya</taxon>
        <taxon>Ascomycota</taxon>
        <taxon>Pezizomycotina</taxon>
        <taxon>Eurotiomycetes</taxon>
        <taxon>Chaetothyriomycetidae</taxon>
        <taxon>Chaetothyriales</taxon>
        <taxon>Trichomeriaceae</taxon>
        <taxon>Lithohypha</taxon>
    </lineage>
</organism>
<accession>A0ABR0KH20</accession>
<dbReference type="InterPro" id="IPR001461">
    <property type="entry name" value="Aspartic_peptidase_A1"/>
</dbReference>
<dbReference type="PANTHER" id="PTHR47966">
    <property type="entry name" value="BETA-SITE APP-CLEAVING ENZYME, ISOFORM A-RELATED"/>
    <property type="match status" value="1"/>
</dbReference>
<gene>
    <name evidence="5" type="ORF">LTR24_002620</name>
</gene>
<dbReference type="Pfam" id="PF00026">
    <property type="entry name" value="Asp"/>
    <property type="match status" value="2"/>
</dbReference>
<evidence type="ECO:0000313" key="5">
    <source>
        <dbReference type="EMBL" id="KAK5096215.1"/>
    </source>
</evidence>
<keyword evidence="2 3" id="KW-0064">Aspartyl protease</keyword>
<evidence type="ECO:0000259" key="4">
    <source>
        <dbReference type="PROSITE" id="PS51767"/>
    </source>
</evidence>
<dbReference type="PROSITE" id="PS00141">
    <property type="entry name" value="ASP_PROTEASE"/>
    <property type="match status" value="2"/>
</dbReference>
<name>A0ABR0KH20_9EURO</name>
<sequence length="563" mass="61223">MPQGVNAQLHLLTNAEVHASYNAGHIPERGFLRCYGEVIHKAQEVYQLKMFPTGSSSLLLLAVSALSKLVNAGPQHARDVQSPYAPSSQSIGLKAIKHVASESFKHAAPLRARSNQQTAPSNETVRVLGRAPLFAAPVTIGFQTFNLLIDTGSADTWVADSYFSCMIMYRSYPASQSYCALNSTFVHDDGPTDSVTSATNSSFFVSYADGSYVGGPLRTTYVSLTSDVAFPQLVGFASSVAFTGGNLTSGILGLAYSSLTSQYPGTDYWNSIPCPLESPGIDDSSTNPDVPCNQRNYVGVMQNLISLDSLRDRRYFALALSRDSSNNSDGGLLTFGGTPDYYDPRVNVSSSFVSTPIQPLAYDSTNITRFYTISVEGFTFPAFTNYSTSTTSSYDYSFTNAPSTHKPLRRTTTNQAHTMSQADGKSQFIVDSGTEITTIPSLYAASFNALFDPPAYQEYSGGPWYLNCTTLSFVPPFGITIAGQTFYHNPEDLVIRKPSREYDYVLEEYVETEVCFSAIQDAEEIGDGYTNNVLGQPTLKNVLAVFDVGASKMGFAARPYYES</sequence>
<comment type="caution">
    <text evidence="5">The sequence shown here is derived from an EMBL/GenBank/DDBJ whole genome shotgun (WGS) entry which is preliminary data.</text>
</comment>
<dbReference type="Proteomes" id="UP001345013">
    <property type="component" value="Unassembled WGS sequence"/>
</dbReference>
<dbReference type="PROSITE" id="PS51767">
    <property type="entry name" value="PEPTIDASE_A1"/>
    <property type="match status" value="1"/>
</dbReference>
<dbReference type="CDD" id="cd05471">
    <property type="entry name" value="pepsin_like"/>
    <property type="match status" value="1"/>
</dbReference>
<evidence type="ECO:0000313" key="6">
    <source>
        <dbReference type="Proteomes" id="UP001345013"/>
    </source>
</evidence>
<dbReference type="PRINTS" id="PR00792">
    <property type="entry name" value="PEPSIN"/>
</dbReference>
<comment type="similarity">
    <text evidence="1 3">Belongs to the peptidase A1 family.</text>
</comment>
<keyword evidence="3" id="KW-0645">Protease</keyword>
<keyword evidence="6" id="KW-1185">Reference proteome</keyword>